<protein>
    <recommendedName>
        <fullName evidence="1">Right handed beta helix domain-containing protein</fullName>
    </recommendedName>
</protein>
<organism evidence="2 3">
    <name type="scientific">Plesiocystis pacifica SIR-1</name>
    <dbReference type="NCBI Taxonomy" id="391625"/>
    <lineage>
        <taxon>Bacteria</taxon>
        <taxon>Pseudomonadati</taxon>
        <taxon>Myxococcota</taxon>
        <taxon>Polyangia</taxon>
        <taxon>Nannocystales</taxon>
        <taxon>Nannocystaceae</taxon>
        <taxon>Plesiocystis</taxon>
    </lineage>
</organism>
<dbReference type="STRING" id="391625.PPSIR1_12123"/>
<sequence length="601" mass="64909">MSTPRPHRAPLLILASVGLLGCDPIVIECDGVSDQTPEIQAAFDGADPGSVITFTTDKACLISESIDVEKSLIITSDLQSTDRAELVRIDDGAALPRYKACEGNADGAIFNVVADDVSIARLRLTGAEYGPVGARNTHGIWAAGPDQGRIKHLTVSDVEMSKFRGRGVSLVRVDDFVVEHSAIEDVGYAGIAVEDSKRGRIHGNTVLDIGNPDVCQQAPECSLCDKCECQETTPGQASVYGIVVTGCTTETNCSEDIVISSNTVRENIHWAGIMNHGAQRVLIVDNLVEDAEILYANTVSAPAQGHERQASHETWFVNNVGDVLPKSAGGRYDPRLYGLAQWLVGTNETLTTDLGVIGNIYRNSGFRFNPTDDHVPLSSAIVFPVDDLTFTYNEFTTTTELPRQVVRMLEHFLEPAGVPVSNATFAHNLFSDATNAAVKSECTPENILVTDNVTEADTLANITLGGTWTFDANSFVAQEVVGAYDEAMLADHGAPPAPTLTAVATTPGTVELRWDGYPSTTTTDHDSFFIADFFGGEFHRIAHRPANDPRWSFASSNPQYQAFDTLGYVAEDLHPGEHWFMLRAQNGNAMSGWSVAQVFVN</sequence>
<dbReference type="InterPro" id="IPR006626">
    <property type="entry name" value="PbH1"/>
</dbReference>
<dbReference type="PROSITE" id="PS51257">
    <property type="entry name" value="PROKAR_LIPOPROTEIN"/>
    <property type="match status" value="1"/>
</dbReference>
<reference evidence="2 3" key="1">
    <citation type="submission" date="2007-06" db="EMBL/GenBank/DDBJ databases">
        <authorList>
            <person name="Shimkets L."/>
            <person name="Ferriera S."/>
            <person name="Johnson J."/>
            <person name="Kravitz S."/>
            <person name="Beeson K."/>
            <person name="Sutton G."/>
            <person name="Rogers Y.-H."/>
            <person name="Friedman R."/>
            <person name="Frazier M."/>
            <person name="Venter J.C."/>
        </authorList>
    </citation>
    <scope>NUCLEOTIDE SEQUENCE [LARGE SCALE GENOMIC DNA]</scope>
    <source>
        <strain evidence="2 3">SIR-1</strain>
    </source>
</reference>
<evidence type="ECO:0000259" key="1">
    <source>
        <dbReference type="Pfam" id="PF13229"/>
    </source>
</evidence>
<dbReference type="Pfam" id="PF13229">
    <property type="entry name" value="Beta_helix"/>
    <property type="match status" value="1"/>
</dbReference>
<dbReference type="Proteomes" id="UP000005801">
    <property type="component" value="Unassembled WGS sequence"/>
</dbReference>
<gene>
    <name evidence="2" type="ORF">PPSIR1_12123</name>
</gene>
<dbReference type="InterPro" id="IPR039448">
    <property type="entry name" value="Beta_helix"/>
</dbReference>
<dbReference type="RefSeq" id="WP_006972103.1">
    <property type="nucleotide sequence ID" value="NZ_ABCS01000027.1"/>
</dbReference>
<feature type="domain" description="Right handed beta helix" evidence="1">
    <location>
        <begin position="138"/>
        <end position="290"/>
    </location>
</feature>
<proteinExistence type="predicted"/>
<dbReference type="SUPFAM" id="SSF51126">
    <property type="entry name" value="Pectin lyase-like"/>
    <property type="match status" value="1"/>
</dbReference>
<comment type="caution">
    <text evidence="2">The sequence shown here is derived from an EMBL/GenBank/DDBJ whole genome shotgun (WGS) entry which is preliminary data.</text>
</comment>
<dbReference type="InterPro" id="IPR011050">
    <property type="entry name" value="Pectin_lyase_fold/virulence"/>
</dbReference>
<accession>A6G5V4</accession>
<keyword evidence="3" id="KW-1185">Reference proteome</keyword>
<evidence type="ECO:0000313" key="3">
    <source>
        <dbReference type="Proteomes" id="UP000005801"/>
    </source>
</evidence>
<dbReference type="InterPro" id="IPR012334">
    <property type="entry name" value="Pectin_lyas_fold"/>
</dbReference>
<name>A6G5V4_9BACT</name>
<evidence type="ECO:0000313" key="2">
    <source>
        <dbReference type="EMBL" id="EDM78728.1"/>
    </source>
</evidence>
<dbReference type="EMBL" id="ABCS01000027">
    <property type="protein sequence ID" value="EDM78728.1"/>
    <property type="molecule type" value="Genomic_DNA"/>
</dbReference>
<dbReference type="AlphaFoldDB" id="A6G5V4"/>
<dbReference type="SMART" id="SM00710">
    <property type="entry name" value="PbH1"/>
    <property type="match status" value="7"/>
</dbReference>
<dbReference type="Gene3D" id="2.160.20.10">
    <property type="entry name" value="Single-stranded right-handed beta-helix, Pectin lyase-like"/>
    <property type="match status" value="1"/>
</dbReference>